<dbReference type="Proteomes" id="UP000826616">
    <property type="component" value="Chromosome"/>
</dbReference>
<dbReference type="Proteomes" id="UP000198956">
    <property type="component" value="Unassembled WGS sequence"/>
</dbReference>
<evidence type="ECO:0000313" key="3">
    <source>
        <dbReference type="EMBL" id="QYY41720.1"/>
    </source>
</evidence>
<gene>
    <name evidence="3" type="ORF">K3F53_12385</name>
    <name evidence="4" type="ORF">SAMN04489735_100117</name>
</gene>
<dbReference type="OrthoDB" id="2677881at2"/>
<proteinExistence type="predicted"/>
<evidence type="ECO:0000259" key="2">
    <source>
        <dbReference type="Pfam" id="PF07833"/>
    </source>
</evidence>
<reference evidence="3 6" key="2">
    <citation type="submission" date="2021-08" db="EMBL/GenBank/DDBJ databases">
        <title>Complete genome sequence of the strain Aneurinibacillus thermoaerophilus CCM 8960.</title>
        <authorList>
            <person name="Musilova J."/>
            <person name="Kourilova X."/>
            <person name="Pernicova I."/>
            <person name="Bezdicek M."/>
            <person name="Lengerova M."/>
            <person name="Obruca S."/>
            <person name="Sedlar K."/>
        </authorList>
    </citation>
    <scope>NUCLEOTIDE SEQUENCE [LARGE SCALE GENOMIC DNA]</scope>
    <source>
        <strain evidence="3 6">CCM 8960</strain>
    </source>
</reference>
<evidence type="ECO:0000313" key="5">
    <source>
        <dbReference type="Proteomes" id="UP000198956"/>
    </source>
</evidence>
<dbReference type="GeneID" id="97142172"/>
<dbReference type="EMBL" id="CP080764">
    <property type="protein sequence ID" value="QYY41720.1"/>
    <property type="molecule type" value="Genomic_DNA"/>
</dbReference>
<dbReference type="EMBL" id="FNDE01000001">
    <property type="protein sequence ID" value="SDG67371.1"/>
    <property type="molecule type" value="Genomic_DNA"/>
</dbReference>
<protein>
    <submittedName>
        <fullName evidence="4">Copper amine oxidase N-terminal domain-containing protein</fullName>
    </submittedName>
</protein>
<dbReference type="Pfam" id="PF07833">
    <property type="entry name" value="Cu_amine_oxidN1"/>
    <property type="match status" value="1"/>
</dbReference>
<feature type="domain" description="Copper amine oxidase-like N-terminal" evidence="2">
    <location>
        <begin position="37"/>
        <end position="92"/>
    </location>
</feature>
<feature type="chain" id="PRO_5039674239" evidence="1">
    <location>
        <begin position="20"/>
        <end position="207"/>
    </location>
</feature>
<dbReference type="RefSeq" id="WP_057898270.1">
    <property type="nucleotide sequence ID" value="NZ_CP080764.1"/>
</dbReference>
<dbReference type="AlphaFoldDB" id="A0A1G7W686"/>
<name>A0A1G7W686_ANETH</name>
<keyword evidence="1" id="KW-0732">Signal</keyword>
<reference evidence="4 5" key="1">
    <citation type="submission" date="2016-10" db="EMBL/GenBank/DDBJ databases">
        <authorList>
            <person name="de Groot N.N."/>
        </authorList>
    </citation>
    <scope>NUCLEOTIDE SEQUENCE [LARGE SCALE GENOMIC DNA]</scope>
    <source>
        <strain evidence="4 5">L 420-91</strain>
    </source>
</reference>
<feature type="signal peptide" evidence="1">
    <location>
        <begin position="1"/>
        <end position="19"/>
    </location>
</feature>
<sequence length="207" mass="22740">MKRKAIVLLLSLLASSVTAAASSNVYLGKYPIVPVEINGNKLQESTPSFSVNGTTVVPLQTIAEQLGAFVMKDEESGKTTVVKPNINMIVAASIDEKRQRNYTIESPFMIVSKGSKASFDIFVDVDNAPKSDSLVFKLVIRNPSGAEEYVSYPQSYSTVRNGTAFLYTHNVKEMQFKEAGDYKVQMIMKLGNSGDYQVVGENIIHSR</sequence>
<dbReference type="InterPro" id="IPR012854">
    <property type="entry name" value="Cu_amine_oxidase-like_N"/>
</dbReference>
<accession>A0A1G7W686</accession>
<evidence type="ECO:0000256" key="1">
    <source>
        <dbReference type="SAM" id="SignalP"/>
    </source>
</evidence>
<organism evidence="4 5">
    <name type="scientific">Aneurinibacillus thermoaerophilus</name>
    <dbReference type="NCBI Taxonomy" id="143495"/>
    <lineage>
        <taxon>Bacteria</taxon>
        <taxon>Bacillati</taxon>
        <taxon>Bacillota</taxon>
        <taxon>Bacilli</taxon>
        <taxon>Bacillales</taxon>
        <taxon>Paenibacillaceae</taxon>
        <taxon>Aneurinibacillus group</taxon>
        <taxon>Aneurinibacillus</taxon>
    </lineage>
</organism>
<evidence type="ECO:0000313" key="4">
    <source>
        <dbReference type="EMBL" id="SDG67371.1"/>
    </source>
</evidence>
<keyword evidence="6" id="KW-1185">Reference proteome</keyword>
<evidence type="ECO:0000313" key="6">
    <source>
        <dbReference type="Proteomes" id="UP000826616"/>
    </source>
</evidence>